<dbReference type="Gramene" id="TVU50676">
    <property type="protein sequence ID" value="TVU50676"/>
    <property type="gene ID" value="EJB05_02056"/>
</dbReference>
<feature type="region of interest" description="Disordered" evidence="1">
    <location>
        <begin position="1"/>
        <end position="35"/>
    </location>
</feature>
<keyword evidence="3" id="KW-1185">Reference proteome</keyword>
<reference evidence="2 3" key="1">
    <citation type="journal article" date="2019" name="Sci. Rep.">
        <title>A high-quality genome of Eragrostis curvula grass provides insights into Poaceae evolution and supports new strategies to enhance forage quality.</title>
        <authorList>
            <person name="Carballo J."/>
            <person name="Santos B.A.C.M."/>
            <person name="Zappacosta D."/>
            <person name="Garbus I."/>
            <person name="Selva J.P."/>
            <person name="Gallo C.A."/>
            <person name="Diaz A."/>
            <person name="Albertini E."/>
            <person name="Caccamo M."/>
            <person name="Echenique V."/>
        </authorList>
    </citation>
    <scope>NUCLEOTIDE SEQUENCE [LARGE SCALE GENOMIC DNA]</scope>
    <source>
        <strain evidence="3">cv. Victoria</strain>
        <tissue evidence="2">Leaf</tissue>
    </source>
</reference>
<dbReference type="EMBL" id="RWGY01000002">
    <property type="protein sequence ID" value="TVU50676.1"/>
    <property type="molecule type" value="Genomic_DNA"/>
</dbReference>
<dbReference type="Proteomes" id="UP000324897">
    <property type="component" value="Chromosome 6"/>
</dbReference>
<sequence length="81" mass="8618">MHLSSATSAAPSASASRPDTTATRRPAPATTTGRTSAVGLNALRAHIFSVPVIPFYPGLRALDQFGPSVFQLRTLRLMRPK</sequence>
<evidence type="ECO:0000256" key="1">
    <source>
        <dbReference type="SAM" id="MobiDB-lite"/>
    </source>
</evidence>
<proteinExistence type="predicted"/>
<dbReference type="AlphaFoldDB" id="A0A5J9WRV7"/>
<comment type="caution">
    <text evidence="2">The sequence shown here is derived from an EMBL/GenBank/DDBJ whole genome shotgun (WGS) entry which is preliminary data.</text>
</comment>
<gene>
    <name evidence="2" type="ORF">EJB05_02056</name>
</gene>
<protein>
    <submittedName>
        <fullName evidence="2">Uncharacterized protein</fullName>
    </submittedName>
</protein>
<name>A0A5J9WRV7_9POAL</name>
<evidence type="ECO:0000313" key="2">
    <source>
        <dbReference type="EMBL" id="TVU50676.1"/>
    </source>
</evidence>
<accession>A0A5J9WRV7</accession>
<organism evidence="2 3">
    <name type="scientific">Eragrostis curvula</name>
    <name type="common">weeping love grass</name>
    <dbReference type="NCBI Taxonomy" id="38414"/>
    <lineage>
        <taxon>Eukaryota</taxon>
        <taxon>Viridiplantae</taxon>
        <taxon>Streptophyta</taxon>
        <taxon>Embryophyta</taxon>
        <taxon>Tracheophyta</taxon>
        <taxon>Spermatophyta</taxon>
        <taxon>Magnoliopsida</taxon>
        <taxon>Liliopsida</taxon>
        <taxon>Poales</taxon>
        <taxon>Poaceae</taxon>
        <taxon>PACMAD clade</taxon>
        <taxon>Chloridoideae</taxon>
        <taxon>Eragrostideae</taxon>
        <taxon>Eragrostidinae</taxon>
        <taxon>Eragrostis</taxon>
    </lineage>
</organism>
<evidence type="ECO:0000313" key="3">
    <source>
        <dbReference type="Proteomes" id="UP000324897"/>
    </source>
</evidence>